<dbReference type="EMBL" id="BLXT01000403">
    <property type="protein sequence ID" value="GFN76574.1"/>
    <property type="molecule type" value="Genomic_DNA"/>
</dbReference>
<dbReference type="AlphaFoldDB" id="A0AAV3Y0Y9"/>
<sequence>MGGIDACKSALEKWRDPSSTPSFTFLCDLTEVILTCKCFQFADDMWLQIHGVAMGRCMATSYANLFMGKTEEKLLESAVAKPQIWLRYIDDIFPSWTHGRSNLDAFITYANNFHPSIKFSTTISSHIPLLVVMISLPDGILHTDLYSKPTDTFTYLHWSSCHPYHTHTQKYTLRPSFSSHPDLLVGGGSHT</sequence>
<comment type="caution">
    <text evidence="1">The sequence shown here is derived from an EMBL/GenBank/DDBJ whole genome shotgun (WGS) entry which is preliminary data.</text>
</comment>
<gene>
    <name evidence="1" type="ORF">PoB_000308000</name>
</gene>
<accession>A0AAV3Y0Y9</accession>
<protein>
    <recommendedName>
        <fullName evidence="3">Reverse transcriptase domain-containing protein</fullName>
    </recommendedName>
</protein>
<evidence type="ECO:0000313" key="1">
    <source>
        <dbReference type="EMBL" id="GFN76574.1"/>
    </source>
</evidence>
<reference evidence="1 2" key="1">
    <citation type="journal article" date="2021" name="Elife">
        <title>Chloroplast acquisition without the gene transfer in kleptoplastic sea slugs, Plakobranchus ocellatus.</title>
        <authorList>
            <person name="Maeda T."/>
            <person name="Takahashi S."/>
            <person name="Yoshida T."/>
            <person name="Shimamura S."/>
            <person name="Takaki Y."/>
            <person name="Nagai Y."/>
            <person name="Toyoda A."/>
            <person name="Suzuki Y."/>
            <person name="Arimoto A."/>
            <person name="Ishii H."/>
            <person name="Satoh N."/>
            <person name="Nishiyama T."/>
            <person name="Hasebe M."/>
            <person name="Maruyama T."/>
            <person name="Minagawa J."/>
            <person name="Obokata J."/>
            <person name="Shigenobu S."/>
        </authorList>
    </citation>
    <scope>NUCLEOTIDE SEQUENCE [LARGE SCALE GENOMIC DNA]</scope>
</reference>
<evidence type="ECO:0000313" key="2">
    <source>
        <dbReference type="Proteomes" id="UP000735302"/>
    </source>
</evidence>
<dbReference type="PANTHER" id="PTHR21301:SF10">
    <property type="entry name" value="REVERSE TRANSCRIPTASE DOMAIN-CONTAINING PROTEIN"/>
    <property type="match status" value="1"/>
</dbReference>
<evidence type="ECO:0008006" key="3">
    <source>
        <dbReference type="Google" id="ProtNLM"/>
    </source>
</evidence>
<organism evidence="1 2">
    <name type="scientific">Plakobranchus ocellatus</name>
    <dbReference type="NCBI Taxonomy" id="259542"/>
    <lineage>
        <taxon>Eukaryota</taxon>
        <taxon>Metazoa</taxon>
        <taxon>Spiralia</taxon>
        <taxon>Lophotrochozoa</taxon>
        <taxon>Mollusca</taxon>
        <taxon>Gastropoda</taxon>
        <taxon>Heterobranchia</taxon>
        <taxon>Euthyneura</taxon>
        <taxon>Panpulmonata</taxon>
        <taxon>Sacoglossa</taxon>
        <taxon>Placobranchoidea</taxon>
        <taxon>Plakobranchidae</taxon>
        <taxon>Plakobranchus</taxon>
    </lineage>
</organism>
<name>A0AAV3Y0Y9_9GAST</name>
<keyword evidence="2" id="KW-1185">Reference proteome</keyword>
<dbReference type="Proteomes" id="UP000735302">
    <property type="component" value="Unassembled WGS sequence"/>
</dbReference>
<dbReference type="PANTHER" id="PTHR21301">
    <property type="entry name" value="REVERSE TRANSCRIPTASE"/>
    <property type="match status" value="1"/>
</dbReference>
<proteinExistence type="predicted"/>